<name>A0A3F3QID2_9EURO</name>
<accession>A0A3F3QID2</accession>
<protein>
    <submittedName>
        <fullName evidence="1">Uncharacterized protein</fullName>
    </submittedName>
</protein>
<sequence length="170" mass="19219">MNPKPQVRHEPVESLNGQCEKLKVETDEIRRTQAGPAAFCIAADHRSTAAANRRAQNSRWALCVDRILMSQIRKCMTQYSNSFPGIASRLIFLGHTDRRHEGAGYAWLACFRAETLSDSILLAMCTRQWHLKMIYAENPYNTARAGLCSARQKQIKQAPGNISHHVTLLR</sequence>
<dbReference type="Proteomes" id="UP000253729">
    <property type="component" value="Unassembled WGS sequence"/>
</dbReference>
<dbReference type="GeneID" id="38144252"/>
<keyword evidence="2" id="KW-1185">Reference proteome</keyword>
<gene>
    <name evidence="1" type="ORF">BDQ94DRAFT_49213</name>
</gene>
<dbReference type="AlphaFoldDB" id="A0A3F3QID2"/>
<evidence type="ECO:0000313" key="1">
    <source>
        <dbReference type="EMBL" id="RDH38887.1"/>
    </source>
</evidence>
<dbReference type="EMBL" id="KZ852033">
    <property type="protein sequence ID" value="RDH38887.1"/>
    <property type="molecule type" value="Genomic_DNA"/>
</dbReference>
<dbReference type="RefSeq" id="XP_026631909.1">
    <property type="nucleotide sequence ID" value="XM_026775896.1"/>
</dbReference>
<organism evidence="1 2">
    <name type="scientific">Aspergillus welwitschiae</name>
    <dbReference type="NCBI Taxonomy" id="1341132"/>
    <lineage>
        <taxon>Eukaryota</taxon>
        <taxon>Fungi</taxon>
        <taxon>Dikarya</taxon>
        <taxon>Ascomycota</taxon>
        <taxon>Pezizomycotina</taxon>
        <taxon>Eurotiomycetes</taxon>
        <taxon>Eurotiomycetidae</taxon>
        <taxon>Eurotiales</taxon>
        <taxon>Aspergillaceae</taxon>
        <taxon>Aspergillus</taxon>
        <taxon>Aspergillus subgen. Circumdati</taxon>
    </lineage>
</organism>
<reference evidence="1 2" key="1">
    <citation type="submission" date="2018-07" db="EMBL/GenBank/DDBJ databases">
        <title>The genomes of Aspergillus section Nigri reveals drivers in fungal speciation.</title>
        <authorList>
            <consortium name="DOE Joint Genome Institute"/>
            <person name="Vesth T.C."/>
            <person name="Nybo J."/>
            <person name="Theobald S."/>
            <person name="Brandl J."/>
            <person name="Frisvad J.C."/>
            <person name="Nielsen K.F."/>
            <person name="Lyhne E.K."/>
            <person name="Kogle M.E."/>
            <person name="Kuo A."/>
            <person name="Riley R."/>
            <person name="Clum A."/>
            <person name="Nolan M."/>
            <person name="Lipzen A."/>
            <person name="Salamov A."/>
            <person name="Henrissat B."/>
            <person name="Wiebenga A."/>
            <person name="De vries R.P."/>
            <person name="Grigoriev I.V."/>
            <person name="Mortensen U.H."/>
            <person name="Andersen M.R."/>
            <person name="Baker S.E."/>
        </authorList>
    </citation>
    <scope>NUCLEOTIDE SEQUENCE [LARGE SCALE GENOMIC DNA]</scope>
    <source>
        <strain evidence="1 2">CBS 139.54b</strain>
    </source>
</reference>
<evidence type="ECO:0000313" key="2">
    <source>
        <dbReference type="Proteomes" id="UP000253729"/>
    </source>
</evidence>
<proteinExistence type="predicted"/>